<organism evidence="4 5">
    <name type="scientific">Alcaligenes xylosoxydans xylosoxydans</name>
    <name type="common">Achromobacter xylosoxidans</name>
    <dbReference type="NCBI Taxonomy" id="85698"/>
    <lineage>
        <taxon>Bacteria</taxon>
        <taxon>Pseudomonadati</taxon>
        <taxon>Pseudomonadota</taxon>
        <taxon>Betaproteobacteria</taxon>
        <taxon>Burkholderiales</taxon>
        <taxon>Alcaligenaceae</taxon>
        <taxon>Achromobacter</taxon>
    </lineage>
</organism>
<dbReference type="InterPro" id="IPR009057">
    <property type="entry name" value="Homeodomain-like_sf"/>
</dbReference>
<dbReference type="GO" id="GO:0003700">
    <property type="term" value="F:DNA-binding transcription factor activity"/>
    <property type="evidence" value="ECO:0007669"/>
    <property type="project" value="InterPro"/>
</dbReference>
<dbReference type="Gene3D" id="3.40.50.880">
    <property type="match status" value="1"/>
</dbReference>
<dbReference type="SMART" id="SM00342">
    <property type="entry name" value="HTH_ARAC"/>
    <property type="match status" value="1"/>
</dbReference>
<dbReference type="PROSITE" id="PS01124">
    <property type="entry name" value="HTH_ARAC_FAMILY_2"/>
    <property type="match status" value="1"/>
</dbReference>
<dbReference type="InterPro" id="IPR018060">
    <property type="entry name" value="HTH_AraC"/>
</dbReference>
<dbReference type="SUPFAM" id="SSF46689">
    <property type="entry name" value="Homeodomain-like"/>
    <property type="match status" value="2"/>
</dbReference>
<dbReference type="CDD" id="cd03137">
    <property type="entry name" value="GATase1_AraC_1"/>
    <property type="match status" value="1"/>
</dbReference>
<dbReference type="EMBL" id="CP014060">
    <property type="protein sequence ID" value="AMG37858.1"/>
    <property type="molecule type" value="Genomic_DNA"/>
</dbReference>
<keyword evidence="1" id="KW-0805">Transcription regulation</keyword>
<evidence type="ECO:0000256" key="1">
    <source>
        <dbReference type="ARBA" id="ARBA00023015"/>
    </source>
</evidence>
<dbReference type="InterPro" id="IPR052158">
    <property type="entry name" value="INH-QAR"/>
</dbReference>
<dbReference type="SUPFAM" id="SSF52317">
    <property type="entry name" value="Class I glutamine amidotransferase-like"/>
    <property type="match status" value="1"/>
</dbReference>
<proteinExistence type="predicted"/>
<dbReference type="Pfam" id="PF12833">
    <property type="entry name" value="HTH_18"/>
    <property type="match status" value="1"/>
</dbReference>
<dbReference type="Pfam" id="PF01965">
    <property type="entry name" value="DJ-1_PfpI"/>
    <property type="match status" value="1"/>
</dbReference>
<evidence type="ECO:0000256" key="2">
    <source>
        <dbReference type="ARBA" id="ARBA00023163"/>
    </source>
</evidence>
<dbReference type="RefSeq" id="WP_061072815.1">
    <property type="nucleotide sequence ID" value="NZ_CP014060.2"/>
</dbReference>
<evidence type="ECO:0000259" key="3">
    <source>
        <dbReference type="PROSITE" id="PS01124"/>
    </source>
</evidence>
<dbReference type="Proteomes" id="UP000060602">
    <property type="component" value="Chromosome"/>
</dbReference>
<accession>A0A0X8P0Y5</accession>
<name>A0A0X8P0Y5_ALCXX</name>
<dbReference type="PANTHER" id="PTHR43130">
    <property type="entry name" value="ARAC-FAMILY TRANSCRIPTIONAL REGULATOR"/>
    <property type="match status" value="1"/>
</dbReference>
<dbReference type="GO" id="GO:0043565">
    <property type="term" value="F:sequence-specific DNA binding"/>
    <property type="evidence" value="ECO:0007669"/>
    <property type="project" value="InterPro"/>
</dbReference>
<evidence type="ECO:0000313" key="4">
    <source>
        <dbReference type="EMBL" id="AMG37858.1"/>
    </source>
</evidence>
<feature type="domain" description="HTH araC/xylS-type" evidence="3">
    <location>
        <begin position="215"/>
        <end position="313"/>
    </location>
</feature>
<sequence>MPKKAPHRIAVLAFDGLVAGDLAAPCEIFQLAETLDGRRPYDVQVCASKPRVRTHAYDLHIRARLDVARHAHTIIVPGLADPSHDVPRDILDLIRHAHAAGARIASICTGAFALAASGILDGLKATTHWKAAAQLARRYPAIDVNPNVLFVDNGQILTSAGAAAGMDLCLHMIKRDHGAAVAANSARLAVVPLERAGGQAQFIVRPTPASHTDLTPLLHWIESRLTQDLTVGALADQAAVSVRTLNRRFQELLGVSPLQWVIQARVNRARGMLETTDLPVERVAMEVGFGSAVSLREHFTGIVGTSPMGYRRAFRRAG</sequence>
<keyword evidence="2" id="KW-0804">Transcription</keyword>
<evidence type="ECO:0000313" key="5">
    <source>
        <dbReference type="Proteomes" id="UP000060602"/>
    </source>
</evidence>
<dbReference type="InterPro" id="IPR029062">
    <property type="entry name" value="Class_I_gatase-like"/>
</dbReference>
<dbReference type="AlphaFoldDB" id="A0A0X8P0Y5"/>
<dbReference type="InterPro" id="IPR002818">
    <property type="entry name" value="DJ-1/PfpI"/>
</dbReference>
<gene>
    <name evidence="4" type="ORF">AL504_18705</name>
</gene>
<dbReference type="Gene3D" id="1.10.10.60">
    <property type="entry name" value="Homeodomain-like"/>
    <property type="match status" value="1"/>
</dbReference>
<dbReference type="PANTHER" id="PTHR43130:SF3">
    <property type="entry name" value="HTH-TYPE TRANSCRIPTIONAL REGULATOR RV1931C"/>
    <property type="match status" value="1"/>
</dbReference>
<reference evidence="5" key="1">
    <citation type="submission" date="2015-12" db="EMBL/GenBank/DDBJ databases">
        <title>FDA dAtabase for Regulatory Grade micrObial Sequences (FDA-ARGOS): Supporting development and validation of Infectious Disease Dx tests.</title>
        <authorList>
            <person name="Case J."/>
            <person name="Tallon L."/>
            <person name="Sadzewicz L."/>
            <person name="Sengamalay N."/>
            <person name="Ott S."/>
            <person name="Godinez A."/>
            <person name="Nagaraj S."/>
            <person name="Nadendla S."/>
            <person name="Sichtig H."/>
        </authorList>
    </citation>
    <scope>NUCLEOTIDE SEQUENCE [LARGE SCALE GENOMIC DNA]</scope>
    <source>
        <strain evidence="5">FDAARGOS_147</strain>
    </source>
</reference>
<protein>
    <submittedName>
        <fullName evidence="4">AraC family transcriptional regulator</fullName>
    </submittedName>
</protein>